<proteinExistence type="predicted"/>
<keyword evidence="2" id="KW-1185">Reference proteome</keyword>
<gene>
    <name evidence="1" type="ORF">HanXRQr2_Chr16g0767581</name>
</gene>
<accession>A0A9K3DUI3</accession>
<organism evidence="1 2">
    <name type="scientific">Helianthus annuus</name>
    <name type="common">Common sunflower</name>
    <dbReference type="NCBI Taxonomy" id="4232"/>
    <lineage>
        <taxon>Eukaryota</taxon>
        <taxon>Viridiplantae</taxon>
        <taxon>Streptophyta</taxon>
        <taxon>Embryophyta</taxon>
        <taxon>Tracheophyta</taxon>
        <taxon>Spermatophyta</taxon>
        <taxon>Magnoliopsida</taxon>
        <taxon>eudicotyledons</taxon>
        <taxon>Gunneridae</taxon>
        <taxon>Pentapetalae</taxon>
        <taxon>asterids</taxon>
        <taxon>campanulids</taxon>
        <taxon>Asterales</taxon>
        <taxon>Asteraceae</taxon>
        <taxon>Asteroideae</taxon>
        <taxon>Heliantheae alliance</taxon>
        <taxon>Heliantheae</taxon>
        <taxon>Helianthus</taxon>
    </lineage>
</organism>
<dbReference type="Gramene" id="mRNA:HanXRQr2_Chr16g0767581">
    <property type="protein sequence ID" value="mRNA:HanXRQr2_Chr16g0767581"/>
    <property type="gene ID" value="HanXRQr2_Chr16g0767581"/>
</dbReference>
<dbReference type="AlphaFoldDB" id="A0A9K3DUI3"/>
<comment type="caution">
    <text evidence="1">The sequence shown here is derived from an EMBL/GenBank/DDBJ whole genome shotgun (WGS) entry which is preliminary data.</text>
</comment>
<name>A0A9K3DUI3_HELAN</name>
<evidence type="ECO:0000313" key="1">
    <source>
        <dbReference type="EMBL" id="KAF5761654.1"/>
    </source>
</evidence>
<reference evidence="1" key="2">
    <citation type="submission" date="2020-06" db="EMBL/GenBank/DDBJ databases">
        <title>Helianthus annuus Genome sequencing and assembly Release 2.</title>
        <authorList>
            <person name="Gouzy J."/>
            <person name="Langlade N."/>
            <person name="Munos S."/>
        </authorList>
    </citation>
    <scope>NUCLEOTIDE SEQUENCE</scope>
    <source>
        <tissue evidence="1">Leaves</tissue>
    </source>
</reference>
<dbReference type="EMBL" id="MNCJ02000331">
    <property type="protein sequence ID" value="KAF5761654.1"/>
    <property type="molecule type" value="Genomic_DNA"/>
</dbReference>
<evidence type="ECO:0000313" key="2">
    <source>
        <dbReference type="Proteomes" id="UP000215914"/>
    </source>
</evidence>
<sequence length="41" mass="4662">MRDLIYIKVFLSSSEGSCGICIHGSWRLLIMVMKGYLLGRN</sequence>
<dbReference type="Proteomes" id="UP000215914">
    <property type="component" value="Unassembled WGS sequence"/>
</dbReference>
<reference evidence="1" key="1">
    <citation type="journal article" date="2017" name="Nature">
        <title>The sunflower genome provides insights into oil metabolism, flowering and Asterid evolution.</title>
        <authorList>
            <person name="Badouin H."/>
            <person name="Gouzy J."/>
            <person name="Grassa C.J."/>
            <person name="Murat F."/>
            <person name="Staton S.E."/>
            <person name="Cottret L."/>
            <person name="Lelandais-Briere C."/>
            <person name="Owens G.L."/>
            <person name="Carrere S."/>
            <person name="Mayjonade B."/>
            <person name="Legrand L."/>
            <person name="Gill N."/>
            <person name="Kane N.C."/>
            <person name="Bowers J.E."/>
            <person name="Hubner S."/>
            <person name="Bellec A."/>
            <person name="Berard A."/>
            <person name="Berges H."/>
            <person name="Blanchet N."/>
            <person name="Boniface M.C."/>
            <person name="Brunel D."/>
            <person name="Catrice O."/>
            <person name="Chaidir N."/>
            <person name="Claudel C."/>
            <person name="Donnadieu C."/>
            <person name="Faraut T."/>
            <person name="Fievet G."/>
            <person name="Helmstetter N."/>
            <person name="King M."/>
            <person name="Knapp S.J."/>
            <person name="Lai Z."/>
            <person name="Le Paslier M.C."/>
            <person name="Lippi Y."/>
            <person name="Lorenzon L."/>
            <person name="Mandel J.R."/>
            <person name="Marage G."/>
            <person name="Marchand G."/>
            <person name="Marquand E."/>
            <person name="Bret-Mestries E."/>
            <person name="Morien E."/>
            <person name="Nambeesan S."/>
            <person name="Nguyen T."/>
            <person name="Pegot-Espagnet P."/>
            <person name="Pouilly N."/>
            <person name="Raftis F."/>
            <person name="Sallet E."/>
            <person name="Schiex T."/>
            <person name="Thomas J."/>
            <person name="Vandecasteele C."/>
            <person name="Vares D."/>
            <person name="Vear F."/>
            <person name="Vautrin S."/>
            <person name="Crespi M."/>
            <person name="Mangin B."/>
            <person name="Burke J.M."/>
            <person name="Salse J."/>
            <person name="Munos S."/>
            <person name="Vincourt P."/>
            <person name="Rieseberg L.H."/>
            <person name="Langlade N.B."/>
        </authorList>
    </citation>
    <scope>NUCLEOTIDE SEQUENCE</scope>
    <source>
        <tissue evidence="1">Leaves</tissue>
    </source>
</reference>
<protein>
    <submittedName>
        <fullName evidence="1">Uncharacterized protein</fullName>
    </submittedName>
</protein>